<dbReference type="InterPro" id="IPR011009">
    <property type="entry name" value="Kinase-like_dom_sf"/>
</dbReference>
<dbReference type="EMBL" id="BAAAOQ010000029">
    <property type="protein sequence ID" value="GAA2203649.1"/>
    <property type="molecule type" value="Genomic_DNA"/>
</dbReference>
<dbReference type="Proteomes" id="UP001501391">
    <property type="component" value="Unassembled WGS sequence"/>
</dbReference>
<keyword evidence="3" id="KW-1185">Reference proteome</keyword>
<gene>
    <name evidence="2" type="ORF">GCM10009787_67560</name>
</gene>
<accession>A0ABN3C304</accession>
<dbReference type="RefSeq" id="WP_346164133.1">
    <property type="nucleotide sequence ID" value="NZ_BAAAOQ010000029.1"/>
</dbReference>
<feature type="region of interest" description="Disordered" evidence="1">
    <location>
        <begin position="93"/>
        <end position="143"/>
    </location>
</feature>
<evidence type="ECO:0008006" key="4">
    <source>
        <dbReference type="Google" id="ProtNLM"/>
    </source>
</evidence>
<evidence type="ECO:0000256" key="1">
    <source>
        <dbReference type="SAM" id="MobiDB-lite"/>
    </source>
</evidence>
<feature type="compositionally biased region" description="Low complexity" evidence="1">
    <location>
        <begin position="93"/>
        <end position="110"/>
    </location>
</feature>
<proteinExistence type="predicted"/>
<evidence type="ECO:0000313" key="2">
    <source>
        <dbReference type="EMBL" id="GAA2203649.1"/>
    </source>
</evidence>
<evidence type="ECO:0000313" key="3">
    <source>
        <dbReference type="Proteomes" id="UP001501391"/>
    </source>
</evidence>
<organism evidence="2 3">
    <name type="scientific">Streptomyces bangladeshensis</name>
    <dbReference type="NCBI Taxonomy" id="295352"/>
    <lineage>
        <taxon>Bacteria</taxon>
        <taxon>Bacillati</taxon>
        <taxon>Actinomycetota</taxon>
        <taxon>Actinomycetes</taxon>
        <taxon>Kitasatosporales</taxon>
        <taxon>Streptomycetaceae</taxon>
        <taxon>Streptomyces</taxon>
    </lineage>
</organism>
<dbReference type="SUPFAM" id="SSF56112">
    <property type="entry name" value="Protein kinase-like (PK-like)"/>
    <property type="match status" value="1"/>
</dbReference>
<comment type="caution">
    <text evidence="2">The sequence shown here is derived from an EMBL/GenBank/DDBJ whole genome shotgun (WGS) entry which is preliminary data.</text>
</comment>
<sequence>MRVDDTTVVDRGRYPDAATPWERESWRAEALGWVADSLTAHGLHASGALEVRLRPWSVLVRVPVEQRAAGTGRTAGPERKAGAEQAVGAGAVAGGAPATAGPAAAGRQATDPGAATGVGPAPRSGGESWVGPAARSGGAAGTGTAVGGGPAAVWFKATPAASAFEGPLTAALARWVPEHVLRPLAVDAARGWVLLPDGGDLFRSVLAREPVGPRDWEALLRQYASMQYDLIPHADAIERLGVPAARTLDLPEVFDELLAGNSALTPQERARLEGVRPRLADWCAELASVGVPDTLDHADLHDGQLFRPAPGRFTFFDWGDAAVSHPFCSLRVPVERAVDRYGPQVLPRLLDAYLEPWAGDGRTAAQLRRAAELAWRLSALGRAASWGRMFPHGSGAAPGAAQGAAWLLELLAEPPFRAG</sequence>
<protein>
    <recommendedName>
        <fullName evidence="4">Phosphotransferase enzyme family protein</fullName>
    </recommendedName>
</protein>
<reference evidence="2 3" key="1">
    <citation type="journal article" date="2019" name="Int. J. Syst. Evol. Microbiol.">
        <title>The Global Catalogue of Microorganisms (GCM) 10K type strain sequencing project: providing services to taxonomists for standard genome sequencing and annotation.</title>
        <authorList>
            <consortium name="The Broad Institute Genomics Platform"/>
            <consortium name="The Broad Institute Genome Sequencing Center for Infectious Disease"/>
            <person name="Wu L."/>
            <person name="Ma J."/>
        </authorList>
    </citation>
    <scope>NUCLEOTIDE SEQUENCE [LARGE SCALE GENOMIC DNA]</scope>
    <source>
        <strain evidence="2 3">JCM 14924</strain>
    </source>
</reference>
<name>A0ABN3C304_9ACTN</name>